<dbReference type="GO" id="GO:0051225">
    <property type="term" value="P:spindle assembly"/>
    <property type="evidence" value="ECO:0007669"/>
    <property type="project" value="TreeGrafter"/>
</dbReference>
<proteinExistence type="inferred from homology"/>
<comment type="similarity">
    <text evidence="2">Belongs to the TUBGCP family.</text>
</comment>
<dbReference type="Proteomes" id="UP000078046">
    <property type="component" value="Unassembled WGS sequence"/>
</dbReference>
<dbReference type="GO" id="GO:0031122">
    <property type="term" value="P:cytoplasmic microtubule organization"/>
    <property type="evidence" value="ECO:0007669"/>
    <property type="project" value="TreeGrafter"/>
</dbReference>
<dbReference type="GO" id="GO:0051321">
    <property type="term" value="P:meiotic cell cycle"/>
    <property type="evidence" value="ECO:0007669"/>
    <property type="project" value="TreeGrafter"/>
</dbReference>
<dbReference type="GO" id="GO:0043015">
    <property type="term" value="F:gamma-tubulin binding"/>
    <property type="evidence" value="ECO:0007669"/>
    <property type="project" value="InterPro"/>
</dbReference>
<dbReference type="OrthoDB" id="5860513at2759"/>
<dbReference type="EMBL" id="LWCA01001381">
    <property type="protein sequence ID" value="OAF65240.1"/>
    <property type="molecule type" value="Genomic_DNA"/>
</dbReference>
<keyword evidence="8" id="KW-1185">Reference proteome</keyword>
<evidence type="ECO:0000313" key="8">
    <source>
        <dbReference type="Proteomes" id="UP000078046"/>
    </source>
</evidence>
<evidence type="ECO:0000256" key="2">
    <source>
        <dbReference type="ARBA" id="ARBA00010337"/>
    </source>
</evidence>
<name>A0A177ATT9_9BILA</name>
<dbReference type="PANTHER" id="PTHR19302">
    <property type="entry name" value="GAMMA TUBULIN COMPLEX PROTEIN"/>
    <property type="match status" value="1"/>
</dbReference>
<dbReference type="InterPro" id="IPR007259">
    <property type="entry name" value="GCP"/>
</dbReference>
<evidence type="ECO:0000259" key="6">
    <source>
        <dbReference type="Pfam" id="PF04130"/>
    </source>
</evidence>
<dbReference type="Pfam" id="PF04130">
    <property type="entry name" value="GCP_C_terminal"/>
    <property type="match status" value="1"/>
</dbReference>
<dbReference type="GO" id="GO:0007020">
    <property type="term" value="P:microtubule nucleation"/>
    <property type="evidence" value="ECO:0007669"/>
    <property type="project" value="InterPro"/>
</dbReference>
<dbReference type="GO" id="GO:0005874">
    <property type="term" value="C:microtubule"/>
    <property type="evidence" value="ECO:0007669"/>
    <property type="project" value="UniProtKB-KW"/>
</dbReference>
<evidence type="ECO:0000256" key="5">
    <source>
        <dbReference type="ARBA" id="ARBA00023212"/>
    </source>
</evidence>
<keyword evidence="4" id="KW-0493">Microtubule</keyword>
<keyword evidence="3" id="KW-0963">Cytoplasm</keyword>
<dbReference type="InterPro" id="IPR042241">
    <property type="entry name" value="GCP_C_sf"/>
</dbReference>
<keyword evidence="5" id="KW-0206">Cytoskeleton</keyword>
<evidence type="ECO:0000256" key="4">
    <source>
        <dbReference type="ARBA" id="ARBA00022701"/>
    </source>
</evidence>
<accession>A0A177ATT9</accession>
<evidence type="ECO:0000256" key="1">
    <source>
        <dbReference type="ARBA" id="ARBA00004245"/>
    </source>
</evidence>
<dbReference type="PANTHER" id="PTHR19302:SF14">
    <property type="entry name" value="GAMMA-TUBULIN COMPLEX COMPONENT 3"/>
    <property type="match status" value="1"/>
</dbReference>
<dbReference type="GO" id="GO:0000278">
    <property type="term" value="P:mitotic cell cycle"/>
    <property type="evidence" value="ECO:0007669"/>
    <property type="project" value="TreeGrafter"/>
</dbReference>
<feature type="domain" description="Gamma tubulin complex component C-terminal" evidence="6">
    <location>
        <begin position="1"/>
        <end position="143"/>
    </location>
</feature>
<dbReference type="GO" id="GO:0000922">
    <property type="term" value="C:spindle pole"/>
    <property type="evidence" value="ECO:0007669"/>
    <property type="project" value="InterPro"/>
</dbReference>
<reference evidence="7 8" key="1">
    <citation type="submission" date="2016-04" db="EMBL/GenBank/DDBJ databases">
        <title>The genome of Intoshia linei affirms orthonectids as highly simplified spiralians.</title>
        <authorList>
            <person name="Mikhailov K.V."/>
            <person name="Slusarev G.S."/>
            <person name="Nikitin M.A."/>
            <person name="Logacheva M.D."/>
            <person name="Penin A."/>
            <person name="Aleoshin V."/>
            <person name="Panchin Y.V."/>
        </authorList>
    </citation>
    <scope>NUCLEOTIDE SEQUENCE [LARGE SCALE GENOMIC DNA]</scope>
    <source>
        <strain evidence="7">Intl2013</strain>
        <tissue evidence="7">Whole animal</tissue>
    </source>
</reference>
<sequence>MSTFIQHLQYYFNFEILECLWVVMLKNVENSKDLDDVISSQNTFVNSIIKMSGLDDKIFYSKINQICEEIIEYEKLLSNFSKEIEKYEKTQSKEFLNVLSDVYFKIIIFHKSFKTNTCSFLDVLSTRENLTNLKFRFEFNENYDFVD</sequence>
<evidence type="ECO:0000313" key="7">
    <source>
        <dbReference type="EMBL" id="OAF65240.1"/>
    </source>
</evidence>
<comment type="subcellular location">
    <subcellularLocation>
        <location evidence="1">Cytoplasm</location>
        <location evidence="1">Cytoskeleton</location>
    </subcellularLocation>
</comment>
<evidence type="ECO:0000256" key="3">
    <source>
        <dbReference type="ARBA" id="ARBA00022490"/>
    </source>
</evidence>
<organism evidence="7 8">
    <name type="scientific">Intoshia linei</name>
    <dbReference type="NCBI Taxonomy" id="1819745"/>
    <lineage>
        <taxon>Eukaryota</taxon>
        <taxon>Metazoa</taxon>
        <taxon>Spiralia</taxon>
        <taxon>Lophotrochozoa</taxon>
        <taxon>Mesozoa</taxon>
        <taxon>Orthonectida</taxon>
        <taxon>Rhopaluridae</taxon>
        <taxon>Intoshia</taxon>
    </lineage>
</organism>
<dbReference type="AlphaFoldDB" id="A0A177ATT9"/>
<dbReference type="GO" id="GO:0000930">
    <property type="term" value="C:gamma-tubulin complex"/>
    <property type="evidence" value="ECO:0007669"/>
    <property type="project" value="TreeGrafter"/>
</dbReference>
<dbReference type="Gene3D" id="1.20.120.1900">
    <property type="entry name" value="Gamma-tubulin complex, C-terminal domain"/>
    <property type="match status" value="1"/>
</dbReference>
<dbReference type="InterPro" id="IPR040457">
    <property type="entry name" value="GCP_C"/>
</dbReference>
<protein>
    <recommendedName>
        <fullName evidence="6">Gamma tubulin complex component C-terminal domain-containing protein</fullName>
    </recommendedName>
</protein>
<gene>
    <name evidence="7" type="ORF">A3Q56_07048</name>
</gene>
<comment type="caution">
    <text evidence="7">The sequence shown here is derived from an EMBL/GenBank/DDBJ whole genome shotgun (WGS) entry which is preliminary data.</text>
</comment>
<dbReference type="GO" id="GO:0051011">
    <property type="term" value="F:microtubule minus-end binding"/>
    <property type="evidence" value="ECO:0007669"/>
    <property type="project" value="TreeGrafter"/>
</dbReference>